<dbReference type="EMBL" id="JAVFWL010000002">
    <property type="protein sequence ID" value="KAK6734279.1"/>
    <property type="molecule type" value="Genomic_DNA"/>
</dbReference>
<comment type="caution">
    <text evidence="1">The sequence shown here is derived from an EMBL/GenBank/DDBJ whole genome shotgun (WGS) entry which is preliminary data.</text>
</comment>
<organism evidence="1 2">
    <name type="scientific">Necator americanus</name>
    <name type="common">Human hookworm</name>
    <dbReference type="NCBI Taxonomy" id="51031"/>
    <lineage>
        <taxon>Eukaryota</taxon>
        <taxon>Metazoa</taxon>
        <taxon>Ecdysozoa</taxon>
        <taxon>Nematoda</taxon>
        <taxon>Chromadorea</taxon>
        <taxon>Rhabditida</taxon>
        <taxon>Rhabditina</taxon>
        <taxon>Rhabditomorpha</taxon>
        <taxon>Strongyloidea</taxon>
        <taxon>Ancylostomatidae</taxon>
        <taxon>Bunostominae</taxon>
        <taxon>Necator</taxon>
    </lineage>
</organism>
<evidence type="ECO:0000313" key="1">
    <source>
        <dbReference type="EMBL" id="KAK6734279.1"/>
    </source>
</evidence>
<reference evidence="1 2" key="1">
    <citation type="submission" date="2023-08" db="EMBL/GenBank/DDBJ databases">
        <title>A Necator americanus chromosomal reference genome.</title>
        <authorList>
            <person name="Ilik V."/>
            <person name="Petrzelkova K.J."/>
            <person name="Pardy F."/>
            <person name="Fuh T."/>
            <person name="Niatou-Singa F.S."/>
            <person name="Gouil Q."/>
            <person name="Baker L."/>
            <person name="Ritchie M.E."/>
            <person name="Jex A.R."/>
            <person name="Gazzola D."/>
            <person name="Li H."/>
            <person name="Toshio Fujiwara R."/>
            <person name="Zhan B."/>
            <person name="Aroian R.V."/>
            <person name="Pafco B."/>
            <person name="Schwarz E.M."/>
        </authorList>
    </citation>
    <scope>NUCLEOTIDE SEQUENCE [LARGE SCALE GENOMIC DNA]</scope>
    <source>
        <strain evidence="1 2">Aroian</strain>
        <tissue evidence="1">Whole animal</tissue>
    </source>
</reference>
<gene>
    <name evidence="1" type="primary">Necator_chrII.g5620</name>
    <name evidence="1" type="ORF">RB195_017827</name>
</gene>
<evidence type="ECO:0000313" key="2">
    <source>
        <dbReference type="Proteomes" id="UP001303046"/>
    </source>
</evidence>
<name>A0ABR1C8R7_NECAM</name>
<proteinExistence type="predicted"/>
<accession>A0ABR1C8R7</accession>
<keyword evidence="2" id="KW-1185">Reference proteome</keyword>
<sequence>MTGDLMWDIGEFDSGMRVEMVVQREGQHELNTISVRVQFSMSHRRNTNGAAFLSRLAYGALFCSRAHKVAMRLNASSETLAGSS</sequence>
<dbReference type="Proteomes" id="UP001303046">
    <property type="component" value="Unassembled WGS sequence"/>
</dbReference>
<protein>
    <submittedName>
        <fullName evidence="1">Uncharacterized protein</fullName>
    </submittedName>
</protein>